<evidence type="ECO:0000313" key="2">
    <source>
        <dbReference type="EMBL" id="NNV23534.1"/>
    </source>
</evidence>
<dbReference type="AlphaFoldDB" id="A0A7Y3WZR7"/>
<evidence type="ECO:0000313" key="3">
    <source>
        <dbReference type="Proteomes" id="UP000526233"/>
    </source>
</evidence>
<sequence>MNLFNPFAQFETLYAEKYQLIDPVRSAANRLYSNMPSTFQAYTATDLVAETTYSRSQFYREFAVEHGQNHMLLAPVGDKEKTIVSFFRDDLAFAETDKQLLVGLLPHLQRAIQINRQFQQKQLEAAVGTATIESLSTSAVVVDVNLNVLLANNAVLSMVSKRNHPVIFSNPTKSAKFGKTVLKLNQRVAGLKLSALVNDAATGGSGGSMRVEYLDEWENQRQLAILVSPNPTQIAGLLAVTHTVVLFFRDLSETNLPSADLLCALFNLTKTEAAVGLALLGGNSAESVSRLRNVSLETIRSQIRVILRKSGANNLRDFERIVSLVTIRNNS</sequence>
<feature type="domain" description="HTH luxR-type" evidence="1">
    <location>
        <begin position="265"/>
        <end position="322"/>
    </location>
</feature>
<dbReference type="GO" id="GO:0003677">
    <property type="term" value="F:DNA binding"/>
    <property type="evidence" value="ECO:0007669"/>
    <property type="project" value="InterPro"/>
</dbReference>
<organism evidence="2 3">
    <name type="scientific">Brucella pseudogrignonensis</name>
    <dbReference type="NCBI Taxonomy" id="419475"/>
    <lineage>
        <taxon>Bacteria</taxon>
        <taxon>Pseudomonadati</taxon>
        <taxon>Pseudomonadota</taxon>
        <taxon>Alphaproteobacteria</taxon>
        <taxon>Hyphomicrobiales</taxon>
        <taxon>Brucellaceae</taxon>
        <taxon>Brucella/Ochrobactrum group</taxon>
        <taxon>Brucella</taxon>
    </lineage>
</organism>
<name>A0A7Y3WZR7_9HYPH</name>
<comment type="caution">
    <text evidence="2">The sequence shown here is derived from an EMBL/GenBank/DDBJ whole genome shotgun (WGS) entry which is preliminary data.</text>
</comment>
<dbReference type="Proteomes" id="UP000526233">
    <property type="component" value="Unassembled WGS sequence"/>
</dbReference>
<reference evidence="2 3" key="1">
    <citation type="submission" date="2018-11" db="EMBL/GenBank/DDBJ databases">
        <title>Genome sequencing and analysis.</title>
        <authorList>
            <person name="Huang Y.-T."/>
        </authorList>
    </citation>
    <scope>NUCLEOTIDE SEQUENCE [LARGE SCALE GENOMIC DNA]</scope>
    <source>
        <strain evidence="2 3">SHIN</strain>
    </source>
</reference>
<dbReference type="InterPro" id="IPR016032">
    <property type="entry name" value="Sig_transdc_resp-reg_C-effctor"/>
</dbReference>
<proteinExistence type="predicted"/>
<dbReference type="InterPro" id="IPR000792">
    <property type="entry name" value="Tscrpt_reg_LuxR_C"/>
</dbReference>
<dbReference type="SUPFAM" id="SSF46894">
    <property type="entry name" value="C-terminal effector domain of the bipartite response regulators"/>
    <property type="match status" value="1"/>
</dbReference>
<gene>
    <name evidence="2" type="ORF">EHE22_24425</name>
</gene>
<evidence type="ECO:0000259" key="1">
    <source>
        <dbReference type="SMART" id="SM00421"/>
    </source>
</evidence>
<dbReference type="GO" id="GO:0006355">
    <property type="term" value="P:regulation of DNA-templated transcription"/>
    <property type="evidence" value="ECO:0007669"/>
    <property type="project" value="InterPro"/>
</dbReference>
<accession>A0A7Y3WZR7</accession>
<protein>
    <recommendedName>
        <fullName evidence="1">HTH luxR-type domain-containing protein</fullName>
    </recommendedName>
</protein>
<dbReference type="EMBL" id="PKQI01000004">
    <property type="protein sequence ID" value="NNV23534.1"/>
    <property type="molecule type" value="Genomic_DNA"/>
</dbReference>
<dbReference type="SMART" id="SM00421">
    <property type="entry name" value="HTH_LUXR"/>
    <property type="match status" value="1"/>
</dbReference>
<dbReference type="RefSeq" id="WP_171380535.1">
    <property type="nucleotide sequence ID" value="NZ_PKQI01000004.1"/>
</dbReference>